<proteinExistence type="predicted"/>
<dbReference type="PANTHER" id="PTHR42085:SF2">
    <property type="entry name" value="F-BOX DOMAIN-CONTAINING PROTEIN"/>
    <property type="match status" value="1"/>
</dbReference>
<name>A0A6A6YJF4_9PEZI</name>
<keyword evidence="3" id="KW-1185">Reference proteome</keyword>
<feature type="compositionally biased region" description="Polar residues" evidence="1">
    <location>
        <begin position="1"/>
        <end position="18"/>
    </location>
</feature>
<reference evidence="4" key="2">
    <citation type="submission" date="2020-04" db="EMBL/GenBank/DDBJ databases">
        <authorList>
            <consortium name="NCBI Genome Project"/>
        </authorList>
    </citation>
    <scope>NUCLEOTIDE SEQUENCE</scope>
    <source>
        <strain evidence="4">CBS 304.34</strain>
    </source>
</reference>
<accession>A0A6A6YJF4</accession>
<dbReference type="GeneID" id="54469649"/>
<evidence type="ECO:0000313" key="2">
    <source>
        <dbReference type="EMBL" id="KAF2808653.1"/>
    </source>
</evidence>
<dbReference type="EMBL" id="MU003703">
    <property type="protein sequence ID" value="KAF2808653.1"/>
    <property type="molecule type" value="Genomic_DNA"/>
</dbReference>
<dbReference type="OrthoDB" id="62952at2759"/>
<reference evidence="4" key="3">
    <citation type="submission" date="2025-04" db="UniProtKB">
        <authorList>
            <consortium name="RefSeq"/>
        </authorList>
    </citation>
    <scope>IDENTIFICATION</scope>
    <source>
        <strain evidence="4">CBS 304.34</strain>
    </source>
</reference>
<dbReference type="PANTHER" id="PTHR42085">
    <property type="entry name" value="F-BOX DOMAIN-CONTAINING PROTEIN"/>
    <property type="match status" value="1"/>
</dbReference>
<feature type="region of interest" description="Disordered" evidence="1">
    <location>
        <begin position="1"/>
        <end position="22"/>
    </location>
</feature>
<organism evidence="2">
    <name type="scientific">Mytilinidion resinicola</name>
    <dbReference type="NCBI Taxonomy" id="574789"/>
    <lineage>
        <taxon>Eukaryota</taxon>
        <taxon>Fungi</taxon>
        <taxon>Dikarya</taxon>
        <taxon>Ascomycota</taxon>
        <taxon>Pezizomycotina</taxon>
        <taxon>Dothideomycetes</taxon>
        <taxon>Pleosporomycetidae</taxon>
        <taxon>Mytilinidiales</taxon>
        <taxon>Mytilinidiaceae</taxon>
        <taxon>Mytilinidion</taxon>
    </lineage>
</organism>
<evidence type="ECO:0000313" key="4">
    <source>
        <dbReference type="RefSeq" id="XP_033575617.1"/>
    </source>
</evidence>
<reference evidence="2 4" key="1">
    <citation type="journal article" date="2020" name="Stud. Mycol.">
        <title>101 Dothideomycetes genomes: a test case for predicting lifestyles and emergence of pathogens.</title>
        <authorList>
            <person name="Haridas S."/>
            <person name="Albert R."/>
            <person name="Binder M."/>
            <person name="Bloem J."/>
            <person name="Labutti K."/>
            <person name="Salamov A."/>
            <person name="Andreopoulos B."/>
            <person name="Baker S."/>
            <person name="Barry K."/>
            <person name="Bills G."/>
            <person name="Bluhm B."/>
            <person name="Cannon C."/>
            <person name="Castanera R."/>
            <person name="Culley D."/>
            <person name="Daum C."/>
            <person name="Ezra D."/>
            <person name="Gonzalez J."/>
            <person name="Henrissat B."/>
            <person name="Kuo A."/>
            <person name="Liang C."/>
            <person name="Lipzen A."/>
            <person name="Lutzoni F."/>
            <person name="Magnuson J."/>
            <person name="Mondo S."/>
            <person name="Nolan M."/>
            <person name="Ohm R."/>
            <person name="Pangilinan J."/>
            <person name="Park H.-J."/>
            <person name="Ramirez L."/>
            <person name="Alfaro M."/>
            <person name="Sun H."/>
            <person name="Tritt A."/>
            <person name="Yoshinaga Y."/>
            <person name="Zwiers L.-H."/>
            <person name="Turgeon B."/>
            <person name="Goodwin S."/>
            <person name="Spatafora J."/>
            <person name="Crous P."/>
            <person name="Grigoriev I."/>
        </authorList>
    </citation>
    <scope>NUCLEOTIDE SEQUENCE</scope>
    <source>
        <strain evidence="2 4">CBS 304.34</strain>
    </source>
</reference>
<protein>
    <submittedName>
        <fullName evidence="2 4">Uncharacterized protein</fullName>
    </submittedName>
</protein>
<dbReference type="RefSeq" id="XP_033575617.1">
    <property type="nucleotide sequence ID" value="XM_033728756.1"/>
</dbReference>
<dbReference type="InterPro" id="IPR038883">
    <property type="entry name" value="AN11006-like"/>
</dbReference>
<sequence>MKLSKATMTSTPPAQSAQCKAPAMDSQFPFEKLPGELRNQIYQEVLVQDVYKIKSDDNLRWNASKKKCEPSGFRFVDDNKAATLQCFALNHQIYAEAKSLFWAQNTFCVVAEEKLPITTARFFLAAIGKSGRDSIQHLEVADIIREPWKTSLQEGADSVRALTSFVNIFNFCWSIKTLHLDLGLPLLCISRESFPTYQSKGIKGYQTKIDLLLFLASKKSLKTLEITWKSFKYANDQTKCEKRLNWISQRFSVRNLPRGAN</sequence>
<dbReference type="AlphaFoldDB" id="A0A6A6YJF4"/>
<gene>
    <name evidence="2 4" type="ORF">BDZ99DRAFT_60288</name>
</gene>
<evidence type="ECO:0000256" key="1">
    <source>
        <dbReference type="SAM" id="MobiDB-lite"/>
    </source>
</evidence>
<evidence type="ECO:0000313" key="3">
    <source>
        <dbReference type="Proteomes" id="UP000504636"/>
    </source>
</evidence>
<dbReference type="Proteomes" id="UP000504636">
    <property type="component" value="Unplaced"/>
</dbReference>